<dbReference type="AlphaFoldDB" id="A0A2J4PEE8"/>
<evidence type="ECO:0000313" key="4">
    <source>
        <dbReference type="Proteomes" id="UP000234505"/>
    </source>
</evidence>
<feature type="non-terminal residue" evidence="3">
    <location>
        <position position="92"/>
    </location>
</feature>
<accession>A0A2J4PEE8</accession>
<dbReference type="Proteomes" id="UP000234505">
    <property type="component" value="Unassembled WGS sequence"/>
</dbReference>
<gene>
    <name evidence="3" type="ORF">CWN50_34300</name>
</gene>
<name>A0A2J4PEE8_9ENTR</name>
<feature type="region of interest" description="Disordered" evidence="1">
    <location>
        <begin position="1"/>
        <end position="22"/>
    </location>
</feature>
<proteinExistence type="predicted"/>
<reference evidence="3 4" key="1">
    <citation type="submission" date="2017-11" db="EMBL/GenBank/DDBJ databases">
        <authorList>
            <person name="Han C.G."/>
        </authorList>
    </citation>
    <scope>NUCLEOTIDE SEQUENCE [LARGE SCALE GENOMIC DNA]</scope>
    <source>
        <strain evidence="3 4">A11</strain>
    </source>
</reference>
<feature type="domain" description="Uncharacterised" evidence="2">
    <location>
        <begin position="25"/>
        <end position="91"/>
    </location>
</feature>
<reference evidence="3 4" key="2">
    <citation type="submission" date="2018-01" db="EMBL/GenBank/DDBJ databases">
        <title>Genomic study of Klebsiella pneumoniae.</title>
        <authorList>
            <person name="Yang Y."/>
            <person name="Bicalho R."/>
        </authorList>
    </citation>
    <scope>NUCLEOTIDE SEQUENCE [LARGE SCALE GENOMIC DNA]</scope>
    <source>
        <strain evidence="3 4">A11</strain>
    </source>
</reference>
<organism evidence="3 4">
    <name type="scientific">Klebsiella michiganensis</name>
    <dbReference type="NCBI Taxonomy" id="1134687"/>
    <lineage>
        <taxon>Bacteria</taxon>
        <taxon>Pseudomonadati</taxon>
        <taxon>Pseudomonadota</taxon>
        <taxon>Gammaproteobacteria</taxon>
        <taxon>Enterobacterales</taxon>
        <taxon>Enterobacteriaceae</taxon>
        <taxon>Klebsiella/Raoultella group</taxon>
        <taxon>Klebsiella</taxon>
    </lineage>
</organism>
<dbReference type="InterPro" id="IPR011119">
    <property type="entry name" value="Unchr_helicase_relaxase_TraI"/>
</dbReference>
<dbReference type="EMBL" id="PIDS01002052">
    <property type="protein sequence ID" value="PLL17182.1"/>
    <property type="molecule type" value="Genomic_DNA"/>
</dbReference>
<dbReference type="Pfam" id="PF07514">
    <property type="entry name" value="TraI_2"/>
    <property type="match status" value="1"/>
</dbReference>
<evidence type="ECO:0000313" key="3">
    <source>
        <dbReference type="EMBL" id="PLL17182.1"/>
    </source>
</evidence>
<protein>
    <submittedName>
        <fullName evidence="3">Relaxase</fullName>
    </submittedName>
</protein>
<sequence length="92" mass="10313">MLKWLQRPSQSQPPAPNAMLPEGWFAPQSAERLLATPLRQSCLQQLRQLTPLPDTLFDSWILTAIHRFAALVQLLPASQNHHHSIPGGLLDC</sequence>
<evidence type="ECO:0000259" key="2">
    <source>
        <dbReference type="Pfam" id="PF07514"/>
    </source>
</evidence>
<comment type="caution">
    <text evidence="3">The sequence shown here is derived from an EMBL/GenBank/DDBJ whole genome shotgun (WGS) entry which is preliminary data.</text>
</comment>
<dbReference type="Gene3D" id="1.10.3210.40">
    <property type="match status" value="1"/>
</dbReference>
<evidence type="ECO:0000256" key="1">
    <source>
        <dbReference type="SAM" id="MobiDB-lite"/>
    </source>
</evidence>